<accession>A0ABQ2KWD3</accession>
<proteinExistence type="predicted"/>
<comment type="caution">
    <text evidence="1">The sequence shown here is derived from an EMBL/GenBank/DDBJ whole genome shotgun (WGS) entry which is preliminary data.</text>
</comment>
<dbReference type="EMBL" id="BMLN01000002">
    <property type="protein sequence ID" value="GGN94870.1"/>
    <property type="molecule type" value="Genomic_DNA"/>
</dbReference>
<evidence type="ECO:0000313" key="2">
    <source>
        <dbReference type="Proteomes" id="UP000606653"/>
    </source>
</evidence>
<protein>
    <recommendedName>
        <fullName evidence="3">Zinc-binding dehydrogenase</fullName>
    </recommendedName>
</protein>
<gene>
    <name evidence="1" type="ORF">GCM10010969_10020</name>
</gene>
<reference evidence="2" key="1">
    <citation type="journal article" date="2019" name="Int. J. Syst. Evol. Microbiol.">
        <title>The Global Catalogue of Microorganisms (GCM) 10K type strain sequencing project: providing services to taxonomists for standard genome sequencing and annotation.</title>
        <authorList>
            <consortium name="The Broad Institute Genomics Platform"/>
            <consortium name="The Broad Institute Genome Sequencing Center for Infectious Disease"/>
            <person name="Wu L."/>
            <person name="Ma J."/>
        </authorList>
    </citation>
    <scope>NUCLEOTIDE SEQUENCE [LARGE SCALE GENOMIC DNA]</scope>
    <source>
        <strain evidence="2">CGMCC 1.6964</strain>
    </source>
</reference>
<dbReference type="Gene3D" id="3.90.180.10">
    <property type="entry name" value="Medium-chain alcohol dehydrogenases, catalytic domain"/>
    <property type="match status" value="1"/>
</dbReference>
<evidence type="ECO:0008006" key="3">
    <source>
        <dbReference type="Google" id="ProtNLM"/>
    </source>
</evidence>
<dbReference type="Pfam" id="PF13602">
    <property type="entry name" value="ADH_zinc_N_2"/>
    <property type="match status" value="1"/>
</dbReference>
<sequence>MQNKDNMAFLMELTKTGILNAVIDRRYSLEQLPEAHEYVETGRKKGNVIIKFDSMF</sequence>
<organism evidence="1 2">
    <name type="scientific">Saccharibacillus kuerlensis</name>
    <dbReference type="NCBI Taxonomy" id="459527"/>
    <lineage>
        <taxon>Bacteria</taxon>
        <taxon>Bacillati</taxon>
        <taxon>Bacillota</taxon>
        <taxon>Bacilli</taxon>
        <taxon>Bacillales</taxon>
        <taxon>Paenibacillaceae</taxon>
        <taxon>Saccharibacillus</taxon>
    </lineage>
</organism>
<keyword evidence="2" id="KW-1185">Reference proteome</keyword>
<dbReference type="Gene3D" id="3.40.50.720">
    <property type="entry name" value="NAD(P)-binding Rossmann-like Domain"/>
    <property type="match status" value="1"/>
</dbReference>
<name>A0ABQ2KWD3_9BACL</name>
<dbReference type="Proteomes" id="UP000606653">
    <property type="component" value="Unassembled WGS sequence"/>
</dbReference>
<evidence type="ECO:0000313" key="1">
    <source>
        <dbReference type="EMBL" id="GGN94870.1"/>
    </source>
</evidence>